<evidence type="ECO:0008006" key="7">
    <source>
        <dbReference type="Google" id="ProtNLM"/>
    </source>
</evidence>
<feature type="region of interest" description="Disordered" evidence="1">
    <location>
        <begin position="1181"/>
        <end position="1232"/>
    </location>
</feature>
<feature type="region of interest" description="Disordered" evidence="1">
    <location>
        <begin position="2465"/>
        <end position="2485"/>
    </location>
</feature>
<dbReference type="InterPro" id="IPR048636">
    <property type="entry name" value="Csf1_N"/>
</dbReference>
<dbReference type="GO" id="GO:0006113">
    <property type="term" value="P:fermentation"/>
    <property type="evidence" value="ECO:0007669"/>
    <property type="project" value="InterPro"/>
</dbReference>
<dbReference type="OrthoDB" id="10051416at2759"/>
<proteinExistence type="predicted"/>
<dbReference type="PANTHER" id="PTHR32085">
    <property type="entry name" value="PROTEIN CSF1"/>
    <property type="match status" value="1"/>
</dbReference>
<evidence type="ECO:0000313" key="5">
    <source>
        <dbReference type="EMBL" id="KAF2435900.1"/>
    </source>
</evidence>
<feature type="domain" description="Csf1 C-terminal region" evidence="4">
    <location>
        <begin position="2498"/>
        <end position="3247"/>
    </location>
</feature>
<comment type="caution">
    <text evidence="5">The sequence shown here is derived from an EMBL/GenBank/DDBJ whole genome shotgun (WGS) entry which is preliminary data.</text>
</comment>
<feature type="region of interest" description="Disordered" evidence="1">
    <location>
        <begin position="3137"/>
        <end position="3168"/>
    </location>
</feature>
<dbReference type="Pfam" id="PF21678">
    <property type="entry name" value="Csf1_N"/>
    <property type="match status" value="2"/>
</dbReference>
<feature type="compositionally biased region" description="Low complexity" evidence="1">
    <location>
        <begin position="1246"/>
        <end position="1255"/>
    </location>
</feature>
<keyword evidence="2" id="KW-1133">Transmembrane helix</keyword>
<sequence>MAVSELIATPLGKQWSFNWILLIELLVCSILTIFFLGYFDRLFATIVSYGIRSYTWRNYHAYIDIQSLQISLLGGRIFFKGVRYHAHNETILVHSGYITWNYWYRKVREAQVFVDTPSGRKGRSGSSSRSQSRSASPGRQERGGVNANKSLPCRLNIQLEGVQAFLYNRSPVYDAIISNINKATEGKDEVSLREEETKGVSSGSDAKEHKPSQFEKLSARIRSSISSPDDPERFQDRAVHDMGADQKTTPTTKPPVPSWLRIFPIHVGCKTAAAVLGNENTKAIITVKVNSASGSFDAGHAGPLDSYKLLFQFEFDHPVINMKPNLDFKELQLATAIHLKTEPAENGINKPGKDETKQRGSWFPLGRKHNGSTDSVRATSFPGKRKFSTTQHPPGVIPGEERWQGLTRYLNEDLHNEHDEWDAVEYARSSTLADCPKMGFTFYWDIPGPVPESVDLLDHESGSYIDDINESAPPEYGMDILVYGGTINYGPWADRQRINFQSIFFPGSYADAIPGKKLLPGEDRVSTEFKLFLSIEQDTVLRIPVRETSKDWKWKGKAETAIAKGKDESNKRKGHRKGKRVPFWKSRNKGKSGPNVRPFAWLDVKVMADTTVNYTMDMVARNSGYRSHVSADVKALEIHTSVNHGLLWRSGTLTLACDLSVPLGWNALREWHFKIINDDLELFILRDHLFLLTDVIADWTSGPPPEYFTFTPFRYLLDVRFRNFKLYLNTNDSNIINDPAEIDKNNFIILHGQELHGDVIVPLEKFRPVRTEIFFDVIGRDLDLQLCLSQTNTVATFVGRENFARLDEVTLKGSHAAFSETSRGLTDRLTFDIHGTKPKIYLFGFVVDRLIKLKENYFGDDLHFRTLDEFQNLSQGKALEAETDAKAQQSNRSNDLDVILCISASDTRALIPANMYSTRESIIIDVPYASADLRITSYYMDLQADFSPMTVSHSALSGADGDEKSSTSRTEIFIESANMSGHRLFGLPPTEPTYVCSWDIDVGKVSGECSSTFFEQAVRSLQCFAFSLDDDENSMPLVQPLVIPDITFLRVRSREIKVWLHIESEGLLVSTGPASIDLNDWSGTTFSNRLKVHVPDFTVACVDSNSASRHRLRERDGEEIQTHAYLRTSLSLSMLKRKVHFAQFRQLQQDHLFEADSRTNRTPFLFLGPNTQARKALQTVERDPPALQYPPIPDPIFIDDNNSLDTGSFVTTQSSSRNSNKNGNSSSTMNSPIYASIPELSRRSSRSSLAVSIRSTKNTSVGMQSNARKAEPGLLRLPGSKPFNDREREKRGLPPSSVAFSSPLAIPYFPLHLITPDSSNLPPLPKSHSQESHTGVATFSTATGRDLDENLDHISLILTVEPGVQLFFTPRAMTAVTNLVDLLQPKTPENLLDAFQINVVGYLLGLEKRKAGAGTSLEISARMPAISARFLNAFDRTDSGGSYQEVDQYDLELTQVALSARHTVHPVADAKDPLSLLHCTLQSIDVSIREIPVRHLGQDLAVQARIHDVLLWLGASNKLSINTSFRDIDVETGSKKIEYLSALVQRTTLLVNDFAARFATLQAEKRERLAYLAYSLTMGGGDTTDPPFLARISHMLRITPHHVRTHDSWKIISRFRYIYQTMSAEEKKALADTSLCPTNATDLVMNTWDQWRSWDLRHVKTSMAMKYLYGTAINSDDSSPTRPTLPLELRLHSSTIRLLIDPGQHQSEIFIGSLTTNVTMSPPSSPSGLMLVQVEGEQPTESVIFQVSSSAVNIRLNWEIIALVESIIGIIETGERLQEINSEPSIMSVNSVLRTDKTWRAIQGIVAIENAAVAFETPNLNAVAESKSLKLSLVNLDKTKTEDGFFLSALLHAATAHSVLSSHDRSLVNATADLPNIYVSHHAPGKLSPNHPEWRIAGTSSNLVLRSREELLGLVETLDLVVRNEVADLKRRFNHLNPSKRLNGTETPITENSRLPKLTVALLMEAYLVDVALLQSLSYSLSGTTGRISVTPSLQSLLSLDVDLDLSSHSHSLHSAASAEPISMLWLPPINAHVEVHQTEERISLTVSTIIQTITLEASAVHGVFSTLNRPEISSTFHAVQADWGTLQQHIQEVFPKSPSSALVPEKTPGPALAYNIALTLAGIKISADAPGKLANAGTAKLSLGLNCVQLQAFNVVAGSTELIPLPEIHTQLRQMFIELVIKDELGERSCGNLALSASVDCTLRSSARRGIKRNYKARVDGFVVNVFAETASAVVDVLNHLQDRLKDVDLSREKRYLRRLRQPSRKSSMLLGDSFLSDTTVASAGFLQSVFSLALHDIQVCWIVGNSVSAYPGHEVEDLVLSIKLIDLATKSENSSQLSIEDVMLQMVPSSQDKWLRSMNSALLPHTSFNVGYASTDDELKMSFQAVSRSVDLLLHSKFMIPASKLQQSIGLAVDKFREATASWEMTPTSTGAQRKNPFGDKRLTSLTVDCDFAGAVVRLQGRGRTRARTSKPDGEQGTHGGRYGQFVGEENLAGAELRTPGIAVKVEYTDDGVDPSLNAELKVDGSSNELTPTVVPLILEISDSIKTVVGETEKAPPTPTKLETKSLQSSSLIDEGLLAADPSQLLGKTSFNLGVRIRRQEFSLSCQPIARVAASAHLEDIYITANTVKSTEHGHFIAVSANFEHLEVSIQHIYSRESTFSFEVESIVLSIMNSKHLSGTPGLSAVLKINPMRTQINARQLQDFLLFREIWIPPEIRKASEPNVSASPEPHDYLVQRYQQVASATAFPWTATVAIAELKVELDLGQAIGKSSLVIEDVWASSRKDSNWEQNLCVGIGKVAIDSSGRMSGFVELAGVRVRTMISWPQHEGGYNQTPLIQASAGFDRLRVKAAFDYQAFAIADIATFDFVMYNTRTDTTSKKDRLVAILDGDKVNVFCTANSASQGLALYQAFERLIQENQAAYKQSLKDVEKFLRRESVVVPTRFGPKVPQDTIHEQNENEKDKLQAPISLYTDVVVTLRSINIGAFPRAFFDSQLFIVEASDVQARFAATLDNGKVHCSLATTLGQLHVALTGVTHPTGPKTLQEITVDKVVHTAVSARGGIILRVPKVTAMMHTWQVPASYDIDYIFSSKFEGKVDVGWNYARIQVIKSMYETHARSLASRLGKPLPESAVKITTATSDSEQKEKGTAESLADAGSGSGKGKGKGEKITAVVNVPQSKFIYHAVEPAVIETPQLRDMGEATPPLEWIGLHRDRLPNVTHQIVIVALLGVAKEVDEAYGRILGTT</sequence>
<dbReference type="Pfam" id="PF25038">
    <property type="entry name" value="Csf1_C"/>
    <property type="match status" value="1"/>
</dbReference>
<evidence type="ECO:0000256" key="2">
    <source>
        <dbReference type="SAM" id="Phobius"/>
    </source>
</evidence>
<name>A0A9P4P240_9PEZI</name>
<evidence type="ECO:0000259" key="3">
    <source>
        <dbReference type="Pfam" id="PF21678"/>
    </source>
</evidence>
<dbReference type="InterPro" id="IPR056779">
    <property type="entry name" value="Csf1_C"/>
</dbReference>
<feature type="compositionally biased region" description="Polar residues" evidence="1">
    <location>
        <begin position="1256"/>
        <end position="1267"/>
    </location>
</feature>
<feature type="region of interest" description="Disordered" evidence="1">
    <location>
        <begin position="1245"/>
        <end position="1296"/>
    </location>
</feature>
<evidence type="ECO:0000259" key="4">
    <source>
        <dbReference type="Pfam" id="PF25038"/>
    </source>
</evidence>
<feature type="region of interest" description="Disordered" evidence="1">
    <location>
        <begin position="565"/>
        <end position="592"/>
    </location>
</feature>
<evidence type="ECO:0000256" key="1">
    <source>
        <dbReference type="SAM" id="MobiDB-lite"/>
    </source>
</evidence>
<dbReference type="EMBL" id="MU007012">
    <property type="protein sequence ID" value="KAF2435900.1"/>
    <property type="molecule type" value="Genomic_DNA"/>
</dbReference>
<organism evidence="5 6">
    <name type="scientific">Tothia fuscella</name>
    <dbReference type="NCBI Taxonomy" id="1048955"/>
    <lineage>
        <taxon>Eukaryota</taxon>
        <taxon>Fungi</taxon>
        <taxon>Dikarya</taxon>
        <taxon>Ascomycota</taxon>
        <taxon>Pezizomycotina</taxon>
        <taxon>Dothideomycetes</taxon>
        <taxon>Pleosporomycetidae</taxon>
        <taxon>Venturiales</taxon>
        <taxon>Cylindrosympodiaceae</taxon>
        <taxon>Tothia</taxon>
    </lineage>
</organism>
<feature type="region of interest" description="Disordered" evidence="1">
    <location>
        <begin position="344"/>
        <end position="400"/>
    </location>
</feature>
<dbReference type="GO" id="GO:0016020">
    <property type="term" value="C:membrane"/>
    <property type="evidence" value="ECO:0007669"/>
    <property type="project" value="InterPro"/>
</dbReference>
<protein>
    <recommendedName>
        <fullName evidence="7">Fermentation associated protein</fullName>
    </recommendedName>
</protein>
<dbReference type="Proteomes" id="UP000800235">
    <property type="component" value="Unassembled WGS sequence"/>
</dbReference>
<feature type="compositionally biased region" description="Low complexity" evidence="1">
    <location>
        <begin position="124"/>
        <end position="138"/>
    </location>
</feature>
<keyword evidence="2" id="KW-0472">Membrane</keyword>
<feature type="compositionally biased region" description="Polar residues" evidence="1">
    <location>
        <begin position="1201"/>
        <end position="1213"/>
    </location>
</feature>
<keyword evidence="2" id="KW-0812">Transmembrane</keyword>
<feature type="compositionally biased region" description="Low complexity" evidence="1">
    <location>
        <begin position="1214"/>
        <end position="1231"/>
    </location>
</feature>
<feature type="compositionally biased region" description="Basic residues" evidence="1">
    <location>
        <begin position="572"/>
        <end position="590"/>
    </location>
</feature>
<reference evidence="5" key="1">
    <citation type="journal article" date="2020" name="Stud. Mycol.">
        <title>101 Dothideomycetes genomes: a test case for predicting lifestyles and emergence of pathogens.</title>
        <authorList>
            <person name="Haridas S."/>
            <person name="Albert R."/>
            <person name="Binder M."/>
            <person name="Bloem J."/>
            <person name="Labutti K."/>
            <person name="Salamov A."/>
            <person name="Andreopoulos B."/>
            <person name="Baker S."/>
            <person name="Barry K."/>
            <person name="Bills G."/>
            <person name="Bluhm B."/>
            <person name="Cannon C."/>
            <person name="Castanera R."/>
            <person name="Culley D."/>
            <person name="Daum C."/>
            <person name="Ezra D."/>
            <person name="Gonzalez J."/>
            <person name="Henrissat B."/>
            <person name="Kuo A."/>
            <person name="Liang C."/>
            <person name="Lipzen A."/>
            <person name="Lutzoni F."/>
            <person name="Magnuson J."/>
            <person name="Mondo S."/>
            <person name="Nolan M."/>
            <person name="Ohm R."/>
            <person name="Pangilinan J."/>
            <person name="Park H.-J."/>
            <person name="Ramirez L."/>
            <person name="Alfaro M."/>
            <person name="Sun H."/>
            <person name="Tritt A."/>
            <person name="Yoshinaga Y."/>
            <person name="Zwiers L.-H."/>
            <person name="Turgeon B."/>
            <person name="Goodwin S."/>
            <person name="Spatafora J."/>
            <person name="Crous P."/>
            <person name="Grigoriev I."/>
        </authorList>
    </citation>
    <scope>NUCLEOTIDE SEQUENCE</scope>
    <source>
        <strain evidence="5">CBS 130266</strain>
    </source>
</reference>
<dbReference type="InterPro" id="IPR029636">
    <property type="entry name" value="Csf1"/>
</dbReference>
<feature type="compositionally biased region" description="Basic and acidic residues" evidence="1">
    <location>
        <begin position="184"/>
        <end position="198"/>
    </location>
</feature>
<feature type="region of interest" description="Disordered" evidence="1">
    <location>
        <begin position="116"/>
        <end position="147"/>
    </location>
</feature>
<feature type="domain" description="Csf1 N-terminal" evidence="3">
    <location>
        <begin position="33"/>
        <end position="554"/>
    </location>
</feature>
<evidence type="ECO:0000313" key="6">
    <source>
        <dbReference type="Proteomes" id="UP000800235"/>
    </source>
</evidence>
<accession>A0A9P4P240</accession>
<gene>
    <name evidence="5" type="ORF">EJ08DRAFT_729763</name>
</gene>
<feature type="transmembrane region" description="Helical" evidence="2">
    <location>
        <begin position="19"/>
        <end position="39"/>
    </location>
</feature>
<feature type="compositionally biased region" description="Basic and acidic residues" evidence="1">
    <location>
        <begin position="1283"/>
        <end position="1292"/>
    </location>
</feature>
<feature type="region of interest" description="Disordered" evidence="1">
    <location>
        <begin position="184"/>
        <end position="234"/>
    </location>
</feature>
<keyword evidence="6" id="KW-1185">Reference proteome</keyword>
<feature type="domain" description="Csf1 N-terminal" evidence="3">
    <location>
        <begin position="595"/>
        <end position="880"/>
    </location>
</feature>
<dbReference type="PANTHER" id="PTHR32085:SF3">
    <property type="entry name" value="PROTEIN CSF1"/>
    <property type="match status" value="1"/>
</dbReference>